<reference evidence="2 3" key="1">
    <citation type="submission" date="2022-04" db="EMBL/GenBank/DDBJ databases">
        <title>Gracilibacillus sp. isolated from saltern.</title>
        <authorList>
            <person name="Won M."/>
            <person name="Lee C.-M."/>
            <person name="Woen H.-Y."/>
            <person name="Kwon S.-W."/>
        </authorList>
    </citation>
    <scope>NUCLEOTIDE SEQUENCE [LARGE SCALE GENOMIC DNA]</scope>
    <source>
        <strain evidence="2 3">SSPM10-3</strain>
    </source>
</reference>
<evidence type="ECO:0000313" key="3">
    <source>
        <dbReference type="Proteomes" id="UP000831537"/>
    </source>
</evidence>
<gene>
    <name evidence="2" type="ORF">MUN87_21805</name>
</gene>
<keyword evidence="3" id="KW-1185">Reference proteome</keyword>
<keyword evidence="2" id="KW-0378">Hydrolase</keyword>
<dbReference type="SUPFAM" id="SSF53474">
    <property type="entry name" value="alpha/beta-Hydrolases"/>
    <property type="match status" value="1"/>
</dbReference>
<dbReference type="Pfam" id="PF12146">
    <property type="entry name" value="Hydrolase_4"/>
    <property type="match status" value="1"/>
</dbReference>
<protein>
    <submittedName>
        <fullName evidence="2">Alpha/beta hydrolase</fullName>
    </submittedName>
</protein>
<accession>A0ABY4GLJ7</accession>
<evidence type="ECO:0000259" key="1">
    <source>
        <dbReference type="Pfam" id="PF12146"/>
    </source>
</evidence>
<dbReference type="Gene3D" id="3.40.50.1820">
    <property type="entry name" value="alpha/beta hydrolase"/>
    <property type="match status" value="1"/>
</dbReference>
<organism evidence="2 3">
    <name type="scientific">Gracilibacillus salinarum</name>
    <dbReference type="NCBI Taxonomy" id="2932255"/>
    <lineage>
        <taxon>Bacteria</taxon>
        <taxon>Bacillati</taxon>
        <taxon>Bacillota</taxon>
        <taxon>Bacilli</taxon>
        <taxon>Bacillales</taxon>
        <taxon>Bacillaceae</taxon>
        <taxon>Gracilibacillus</taxon>
    </lineage>
</organism>
<dbReference type="InterPro" id="IPR029058">
    <property type="entry name" value="AB_hydrolase_fold"/>
</dbReference>
<sequence length="315" mass="36321">MIENRYWLETSDRQSLYVRSWQNKTEPKAVVQLTHGMAEHIERYHDFAVFLQERSFIVYGHDHRGHGRTGNNADSLGHIADQDGFESMVEDTITVTEWISKKHPSLPVFLIGHSMGSFVSRRYMTIRPELLNGVVLIGTGFQPNVLLHAAKFLAKIICSVQGKQTPATLLHKLSFFGYNKYTEKNNEFDWLCTDKSIIDKYNQDPYCGITLSNQFFYDLYDGLLSIQSTKQTKKPSCDLPLLLLSGKEDPVGDYGKSLKKTVRYYKSRGNNNIEHTLYVNRRHEILNETNKTEVFLEIATWIEKQMACHKDTQSV</sequence>
<dbReference type="GO" id="GO:0016787">
    <property type="term" value="F:hydrolase activity"/>
    <property type="evidence" value="ECO:0007669"/>
    <property type="project" value="UniProtKB-KW"/>
</dbReference>
<dbReference type="Proteomes" id="UP000831537">
    <property type="component" value="Chromosome"/>
</dbReference>
<name>A0ABY4GLJ7_9BACI</name>
<dbReference type="InterPro" id="IPR051044">
    <property type="entry name" value="MAG_DAG_Lipase"/>
</dbReference>
<dbReference type="EMBL" id="CP095071">
    <property type="protein sequence ID" value="UOQ85243.1"/>
    <property type="molecule type" value="Genomic_DNA"/>
</dbReference>
<evidence type="ECO:0000313" key="2">
    <source>
        <dbReference type="EMBL" id="UOQ85243.1"/>
    </source>
</evidence>
<dbReference type="PANTHER" id="PTHR11614">
    <property type="entry name" value="PHOSPHOLIPASE-RELATED"/>
    <property type="match status" value="1"/>
</dbReference>
<dbReference type="RefSeq" id="WP_244743945.1">
    <property type="nucleotide sequence ID" value="NZ_CP095071.1"/>
</dbReference>
<dbReference type="InterPro" id="IPR022742">
    <property type="entry name" value="Hydrolase_4"/>
</dbReference>
<proteinExistence type="predicted"/>
<feature type="domain" description="Serine aminopeptidase S33" evidence="1">
    <location>
        <begin position="26"/>
        <end position="290"/>
    </location>
</feature>